<feature type="binding site" evidence="7">
    <location>
        <position position="69"/>
    </location>
    <ligand>
        <name>Mg(2+)</name>
        <dbReference type="ChEBI" id="CHEBI:18420"/>
        <label>1</label>
        <note>catalytic</note>
    </ligand>
</feature>
<dbReference type="InterPro" id="IPR000760">
    <property type="entry name" value="Inositol_monophosphatase-like"/>
</dbReference>
<comment type="caution">
    <text evidence="8">The sequence shown here is derived from an EMBL/GenBank/DDBJ whole genome shotgun (WGS) entry which is preliminary data.</text>
</comment>
<comment type="catalytic activity">
    <reaction evidence="1">
        <text>a myo-inositol phosphate + H2O = myo-inositol + phosphate</text>
        <dbReference type="Rhea" id="RHEA:24056"/>
        <dbReference type="ChEBI" id="CHEBI:15377"/>
        <dbReference type="ChEBI" id="CHEBI:17268"/>
        <dbReference type="ChEBI" id="CHEBI:43474"/>
        <dbReference type="ChEBI" id="CHEBI:84139"/>
        <dbReference type="EC" id="3.1.3.25"/>
    </reaction>
</comment>
<organism evidence="8 9">
    <name type="scientific">Lederbergia citrisecunda</name>
    <dbReference type="NCBI Taxonomy" id="2833583"/>
    <lineage>
        <taxon>Bacteria</taxon>
        <taxon>Bacillati</taxon>
        <taxon>Bacillota</taxon>
        <taxon>Bacilli</taxon>
        <taxon>Bacillales</taxon>
        <taxon>Bacillaceae</taxon>
        <taxon>Lederbergia</taxon>
    </lineage>
</organism>
<feature type="binding site" evidence="7">
    <location>
        <position position="87"/>
    </location>
    <ligand>
        <name>Mg(2+)</name>
        <dbReference type="ChEBI" id="CHEBI:18420"/>
        <label>1</label>
        <note>catalytic</note>
    </ligand>
</feature>
<dbReference type="EC" id="3.1.3.25" evidence="3"/>
<dbReference type="GO" id="GO:0007165">
    <property type="term" value="P:signal transduction"/>
    <property type="evidence" value="ECO:0007669"/>
    <property type="project" value="TreeGrafter"/>
</dbReference>
<name>A0A942YJP2_9BACI</name>
<protein>
    <recommendedName>
        <fullName evidence="3">inositol-phosphate phosphatase</fullName>
        <ecNumber evidence="3">3.1.3.25</ecNumber>
    </recommendedName>
</protein>
<evidence type="ECO:0000256" key="3">
    <source>
        <dbReference type="ARBA" id="ARBA00013106"/>
    </source>
</evidence>
<dbReference type="Gene3D" id="3.40.190.80">
    <property type="match status" value="1"/>
</dbReference>
<evidence type="ECO:0000313" key="8">
    <source>
        <dbReference type="EMBL" id="MBS4198812.1"/>
    </source>
</evidence>
<dbReference type="CDD" id="cd01637">
    <property type="entry name" value="IMPase_like"/>
    <property type="match status" value="1"/>
</dbReference>
<dbReference type="Gene3D" id="3.30.540.10">
    <property type="entry name" value="Fructose-1,6-Bisphosphatase, subunit A, domain 1"/>
    <property type="match status" value="1"/>
</dbReference>
<reference evidence="8 9" key="1">
    <citation type="submission" date="2021-05" db="EMBL/GenBank/DDBJ databases">
        <title>Novel Bacillus species.</title>
        <authorList>
            <person name="Liu G."/>
        </authorList>
    </citation>
    <scope>NUCLEOTIDE SEQUENCE [LARGE SCALE GENOMIC DNA]</scope>
    <source>
        <strain evidence="8 9">FJAT-49732</strain>
    </source>
</reference>
<feature type="binding site" evidence="7">
    <location>
        <position position="212"/>
    </location>
    <ligand>
        <name>Mg(2+)</name>
        <dbReference type="ChEBI" id="CHEBI:18420"/>
        <label>1</label>
        <note>catalytic</note>
    </ligand>
</feature>
<dbReference type="InterPro" id="IPR020550">
    <property type="entry name" value="Inositol_monophosphatase_CS"/>
</dbReference>
<evidence type="ECO:0000256" key="2">
    <source>
        <dbReference type="ARBA" id="ARBA00001946"/>
    </source>
</evidence>
<accession>A0A942YJP2</accession>
<dbReference type="EMBL" id="JAGYPJ010000001">
    <property type="protein sequence ID" value="MBS4198812.1"/>
    <property type="molecule type" value="Genomic_DNA"/>
</dbReference>
<evidence type="ECO:0000313" key="9">
    <source>
        <dbReference type="Proteomes" id="UP000682713"/>
    </source>
</evidence>
<gene>
    <name evidence="8" type="ORF">KHA93_03990</name>
</gene>
<evidence type="ECO:0000256" key="6">
    <source>
        <dbReference type="ARBA" id="ARBA00022842"/>
    </source>
</evidence>
<dbReference type="FunFam" id="3.30.540.10:FF:000003">
    <property type="entry name" value="Inositol-1-monophosphatase"/>
    <property type="match status" value="1"/>
</dbReference>
<dbReference type="InterPro" id="IPR020583">
    <property type="entry name" value="Inositol_monoP_metal-BS"/>
</dbReference>
<dbReference type="Pfam" id="PF00459">
    <property type="entry name" value="Inositol_P"/>
    <property type="match status" value="1"/>
</dbReference>
<keyword evidence="5" id="KW-0378">Hydrolase</keyword>
<keyword evidence="4 7" id="KW-0479">Metal-binding</keyword>
<dbReference type="Proteomes" id="UP000682713">
    <property type="component" value="Unassembled WGS sequence"/>
</dbReference>
<sequence>MINWSNVDKVAKEWLKEAGKNIIASFKTALQIDTKADANDLVTNIDKEIEQYFINRIRETFPSHNILGEEGFGDEVESMDGVVWIIDPVDGTMNFVHQQRNFFISIGIFENGEGKLGYLYDVVHNELYYAKSGEGAFWDELRLPTLEKVEVSEAVIGLSASLLISSDPNNPFASIVKDVRGTRSYGSAALEFAYVATGRLDAYISKTLSPWDFAGGIIIVEEIGGVVTDFNGQPLNLLKKSPVIVAKPGLHETLIKQYFQVN</sequence>
<dbReference type="FunFam" id="3.40.190.80:FF:000020">
    <property type="entry name" value="Fructose-1,6-bisphosphatase/inositol-1-monophosphatase"/>
    <property type="match status" value="1"/>
</dbReference>
<dbReference type="GO" id="GO:0046872">
    <property type="term" value="F:metal ion binding"/>
    <property type="evidence" value="ECO:0007669"/>
    <property type="project" value="UniProtKB-KW"/>
</dbReference>
<dbReference type="GO" id="GO:0046854">
    <property type="term" value="P:phosphatidylinositol phosphate biosynthetic process"/>
    <property type="evidence" value="ECO:0007669"/>
    <property type="project" value="InterPro"/>
</dbReference>
<proteinExistence type="predicted"/>
<evidence type="ECO:0000256" key="7">
    <source>
        <dbReference type="PIRSR" id="PIRSR600760-2"/>
    </source>
</evidence>
<evidence type="ECO:0000256" key="1">
    <source>
        <dbReference type="ARBA" id="ARBA00001033"/>
    </source>
</evidence>
<dbReference type="PROSITE" id="PS00629">
    <property type="entry name" value="IMP_1"/>
    <property type="match status" value="1"/>
</dbReference>
<dbReference type="SUPFAM" id="SSF56655">
    <property type="entry name" value="Carbohydrate phosphatase"/>
    <property type="match status" value="1"/>
</dbReference>
<dbReference type="GO" id="GO:0006020">
    <property type="term" value="P:inositol metabolic process"/>
    <property type="evidence" value="ECO:0007669"/>
    <property type="project" value="TreeGrafter"/>
</dbReference>
<dbReference type="PANTHER" id="PTHR20854">
    <property type="entry name" value="INOSITOL MONOPHOSPHATASE"/>
    <property type="match status" value="1"/>
</dbReference>
<evidence type="ECO:0000256" key="4">
    <source>
        <dbReference type="ARBA" id="ARBA00022723"/>
    </source>
</evidence>
<dbReference type="PROSITE" id="PS00630">
    <property type="entry name" value="IMP_2"/>
    <property type="match status" value="1"/>
</dbReference>
<dbReference type="RefSeq" id="WP_213109538.1">
    <property type="nucleotide sequence ID" value="NZ_JAGYPJ010000001.1"/>
</dbReference>
<evidence type="ECO:0000256" key="5">
    <source>
        <dbReference type="ARBA" id="ARBA00022801"/>
    </source>
</evidence>
<dbReference type="PANTHER" id="PTHR20854:SF4">
    <property type="entry name" value="INOSITOL-1-MONOPHOSPHATASE-RELATED"/>
    <property type="match status" value="1"/>
</dbReference>
<dbReference type="GO" id="GO:0008934">
    <property type="term" value="F:inositol monophosphate 1-phosphatase activity"/>
    <property type="evidence" value="ECO:0007669"/>
    <property type="project" value="TreeGrafter"/>
</dbReference>
<dbReference type="AlphaFoldDB" id="A0A942YJP2"/>
<dbReference type="PRINTS" id="PR00377">
    <property type="entry name" value="IMPHPHTASES"/>
</dbReference>
<comment type="cofactor">
    <cofactor evidence="2 7">
        <name>Mg(2+)</name>
        <dbReference type="ChEBI" id="CHEBI:18420"/>
    </cofactor>
</comment>
<keyword evidence="6 7" id="KW-0460">Magnesium</keyword>
<feature type="binding site" evidence="7">
    <location>
        <position position="90"/>
    </location>
    <ligand>
        <name>Mg(2+)</name>
        <dbReference type="ChEBI" id="CHEBI:18420"/>
        <label>2</label>
    </ligand>
</feature>
<keyword evidence="9" id="KW-1185">Reference proteome</keyword>